<accession>A0A9P0VW54</accession>
<dbReference type="PROSITE" id="PS51421">
    <property type="entry name" value="RAS"/>
    <property type="match status" value="1"/>
</dbReference>
<dbReference type="InterPro" id="IPR027417">
    <property type="entry name" value="P-loop_NTPase"/>
</dbReference>
<dbReference type="GO" id="GO:0003924">
    <property type="term" value="F:GTPase activity"/>
    <property type="evidence" value="ECO:0007669"/>
    <property type="project" value="InterPro"/>
</dbReference>
<dbReference type="AlphaFoldDB" id="A0A9P0VW54"/>
<dbReference type="SMART" id="SM00173">
    <property type="entry name" value="RAS"/>
    <property type="match status" value="1"/>
</dbReference>
<dbReference type="Gene3D" id="3.40.50.300">
    <property type="entry name" value="P-loop containing nucleotide triphosphate hydrolases"/>
    <property type="match status" value="1"/>
</dbReference>
<dbReference type="Proteomes" id="UP000837801">
    <property type="component" value="Unassembled WGS sequence"/>
</dbReference>
<organism evidence="3 4">
    <name type="scientific">[Candida] railenensis</name>
    <dbReference type="NCBI Taxonomy" id="45579"/>
    <lineage>
        <taxon>Eukaryota</taxon>
        <taxon>Fungi</taxon>
        <taxon>Dikarya</taxon>
        <taxon>Ascomycota</taxon>
        <taxon>Saccharomycotina</taxon>
        <taxon>Pichiomycetes</taxon>
        <taxon>Debaryomycetaceae</taxon>
        <taxon>Kurtzmaniella</taxon>
    </lineage>
</organism>
<comment type="caution">
    <text evidence="3">The sequence shown here is derived from an EMBL/GenBank/DDBJ whole genome shotgun (WGS) entry which is preliminary data.</text>
</comment>
<reference evidence="3" key="1">
    <citation type="submission" date="2022-03" db="EMBL/GenBank/DDBJ databases">
        <authorList>
            <person name="Legras J.-L."/>
            <person name="Devillers H."/>
            <person name="Grondin C."/>
        </authorList>
    </citation>
    <scope>NUCLEOTIDE SEQUENCE</scope>
    <source>
        <strain evidence="3">CLIB 1423</strain>
    </source>
</reference>
<dbReference type="SMART" id="SM00174">
    <property type="entry name" value="RHO"/>
    <property type="match status" value="1"/>
</dbReference>
<name>A0A9P0VW54_9ASCO</name>
<dbReference type="SUPFAM" id="SSF52540">
    <property type="entry name" value="P-loop containing nucleoside triphosphate hydrolases"/>
    <property type="match status" value="1"/>
</dbReference>
<proteinExistence type="predicted"/>
<dbReference type="EMBL" id="CAKXYY010000001">
    <property type="protein sequence ID" value="CAH2350157.1"/>
    <property type="molecule type" value="Genomic_DNA"/>
</dbReference>
<dbReference type="OrthoDB" id="63533at2759"/>
<keyword evidence="4" id="KW-1185">Reference proteome</keyword>
<dbReference type="PROSITE" id="PS51420">
    <property type="entry name" value="RHO"/>
    <property type="match status" value="1"/>
</dbReference>
<dbReference type="InterPro" id="IPR005225">
    <property type="entry name" value="Small_GTP-bd"/>
</dbReference>
<dbReference type="FunFam" id="3.40.50.300:FF:001204">
    <property type="entry name" value="Small GTP-binding protein, putative"/>
    <property type="match status" value="1"/>
</dbReference>
<dbReference type="PRINTS" id="PR00449">
    <property type="entry name" value="RASTRNSFRMNG"/>
</dbReference>
<dbReference type="SMART" id="SM00175">
    <property type="entry name" value="RAB"/>
    <property type="match status" value="1"/>
</dbReference>
<feature type="region of interest" description="Disordered" evidence="2">
    <location>
        <begin position="130"/>
        <end position="154"/>
    </location>
</feature>
<dbReference type="GO" id="GO:0005525">
    <property type="term" value="F:GTP binding"/>
    <property type="evidence" value="ECO:0007669"/>
    <property type="project" value="InterPro"/>
</dbReference>
<dbReference type="PROSITE" id="PS51419">
    <property type="entry name" value="RAB"/>
    <property type="match status" value="1"/>
</dbReference>
<dbReference type="PANTHER" id="PTHR47978">
    <property type="match status" value="1"/>
</dbReference>
<dbReference type="Pfam" id="PF00071">
    <property type="entry name" value="Ras"/>
    <property type="match status" value="1"/>
</dbReference>
<dbReference type="NCBIfam" id="TIGR00231">
    <property type="entry name" value="small_GTP"/>
    <property type="match status" value="1"/>
</dbReference>
<dbReference type="InterPro" id="IPR001806">
    <property type="entry name" value="Small_GTPase"/>
</dbReference>
<keyword evidence="1" id="KW-0547">Nucleotide-binding</keyword>
<protein>
    <submittedName>
        <fullName evidence="3">GTP-binding protein Ypt52p</fullName>
    </submittedName>
</protein>
<gene>
    <name evidence="3" type="ORF">CLIB1423_01S03818</name>
</gene>
<sequence>MGAPPFKLVLLGDSSVGKTSLVHRFTTEEFDPYTSNTIGAAFITKEYHSSTNPDKKVKFEIWDTAGQERYRSLTPMYYRNAKMALICYDLSNIPESFEKSKFWIDQLRINDTSSDSSEIKIRVVGTKGDLLPNKPTPRESLEAGTETSTEEDATNEELDAVNTYCLESNIPHFITSAKLGQGISELFTSIIDEIDESFWDLYNQNQLEQERIAKNGQSFGTIDFLNARFKKTETSKSCCS</sequence>
<evidence type="ECO:0000256" key="2">
    <source>
        <dbReference type="SAM" id="MobiDB-lite"/>
    </source>
</evidence>
<evidence type="ECO:0000256" key="1">
    <source>
        <dbReference type="ARBA" id="ARBA00022741"/>
    </source>
</evidence>
<evidence type="ECO:0000313" key="4">
    <source>
        <dbReference type="Proteomes" id="UP000837801"/>
    </source>
</evidence>
<evidence type="ECO:0000313" key="3">
    <source>
        <dbReference type="EMBL" id="CAH2350157.1"/>
    </source>
</evidence>